<dbReference type="AlphaFoldDB" id="A0A2G9HJ88"/>
<evidence type="ECO:0000313" key="4">
    <source>
        <dbReference type="Proteomes" id="UP000231279"/>
    </source>
</evidence>
<dbReference type="OrthoDB" id="2596766at2759"/>
<keyword evidence="3" id="KW-0548">Nucleotidyltransferase</keyword>
<dbReference type="STRING" id="429701.A0A2G9HJ88"/>
<feature type="domain" description="Retrovirus-related Pol polyprotein from transposon TNT 1-94-like beta-barrel" evidence="2">
    <location>
        <begin position="122"/>
        <end position="171"/>
    </location>
</feature>
<evidence type="ECO:0000313" key="3">
    <source>
        <dbReference type="EMBL" id="PIN17591.1"/>
    </source>
</evidence>
<sequence length="214" mass="24540">MGLEDLIVRLRIEENNCMTEIKTGKIKMKAKTNLVESNFSMGKKRKRKEDNQKGKAKKPKKFSGNYYNCEKSRHWAKDCQQTNQDKHNQANMSEKFVPMDLSELNFSIVMFMANLIDNPIEWRIDIGVTHHICSDKSMFSTYTSINGRKLFIGNKVTSDIVGLGKVVLKLALVSSSLLVKSGFKFEFHSDKFAMTNNDQFVDKGYVEKDCSNLM</sequence>
<protein>
    <submittedName>
        <fullName evidence="3">RNA-directed DNA polymerase</fullName>
        <ecNumber evidence="3">2.7.7.49</ecNumber>
    </submittedName>
</protein>
<dbReference type="Pfam" id="PF22936">
    <property type="entry name" value="Pol_BBD"/>
    <property type="match status" value="1"/>
</dbReference>
<accession>A0A2G9HJ88</accession>
<keyword evidence="3" id="KW-0808">Transferase</keyword>
<proteinExistence type="predicted"/>
<evidence type="ECO:0000256" key="1">
    <source>
        <dbReference type="SAM" id="MobiDB-lite"/>
    </source>
</evidence>
<evidence type="ECO:0000259" key="2">
    <source>
        <dbReference type="Pfam" id="PF22936"/>
    </source>
</evidence>
<organism evidence="3 4">
    <name type="scientific">Handroanthus impetiginosus</name>
    <dbReference type="NCBI Taxonomy" id="429701"/>
    <lineage>
        <taxon>Eukaryota</taxon>
        <taxon>Viridiplantae</taxon>
        <taxon>Streptophyta</taxon>
        <taxon>Embryophyta</taxon>
        <taxon>Tracheophyta</taxon>
        <taxon>Spermatophyta</taxon>
        <taxon>Magnoliopsida</taxon>
        <taxon>eudicotyledons</taxon>
        <taxon>Gunneridae</taxon>
        <taxon>Pentapetalae</taxon>
        <taxon>asterids</taxon>
        <taxon>lamiids</taxon>
        <taxon>Lamiales</taxon>
        <taxon>Bignoniaceae</taxon>
        <taxon>Crescentiina</taxon>
        <taxon>Tabebuia alliance</taxon>
        <taxon>Handroanthus</taxon>
    </lineage>
</organism>
<reference evidence="4" key="1">
    <citation type="journal article" date="2018" name="Gigascience">
        <title>Genome assembly of the Pink Ipe (Handroanthus impetiginosus, Bignoniaceae), a highly valued, ecologically keystone Neotropical timber forest tree.</title>
        <authorList>
            <person name="Silva-Junior O.B."/>
            <person name="Grattapaglia D."/>
            <person name="Novaes E."/>
            <person name="Collevatti R.G."/>
        </authorList>
    </citation>
    <scope>NUCLEOTIDE SEQUENCE [LARGE SCALE GENOMIC DNA]</scope>
    <source>
        <strain evidence="4">cv. UFG-1</strain>
    </source>
</reference>
<keyword evidence="3" id="KW-0695">RNA-directed DNA polymerase</keyword>
<feature type="region of interest" description="Disordered" evidence="1">
    <location>
        <begin position="37"/>
        <end position="63"/>
    </location>
</feature>
<dbReference type="GO" id="GO:0003964">
    <property type="term" value="F:RNA-directed DNA polymerase activity"/>
    <property type="evidence" value="ECO:0007669"/>
    <property type="project" value="UniProtKB-KW"/>
</dbReference>
<gene>
    <name evidence="3" type="ORF">CDL12_09747</name>
</gene>
<dbReference type="InterPro" id="IPR054722">
    <property type="entry name" value="PolX-like_BBD"/>
</dbReference>
<keyword evidence="4" id="KW-1185">Reference proteome</keyword>
<dbReference type="PANTHER" id="PTHR47592">
    <property type="entry name" value="PBF68 PROTEIN"/>
    <property type="match status" value="1"/>
</dbReference>
<name>A0A2G9HJ88_9LAMI</name>
<dbReference type="EC" id="2.7.7.49" evidence="3"/>
<comment type="caution">
    <text evidence="3">The sequence shown here is derived from an EMBL/GenBank/DDBJ whole genome shotgun (WGS) entry which is preliminary data.</text>
</comment>
<dbReference type="EMBL" id="NKXS01001644">
    <property type="protein sequence ID" value="PIN17591.1"/>
    <property type="molecule type" value="Genomic_DNA"/>
</dbReference>
<dbReference type="Proteomes" id="UP000231279">
    <property type="component" value="Unassembled WGS sequence"/>
</dbReference>